<evidence type="ECO:0000313" key="1">
    <source>
        <dbReference type="EMBL" id="CAH2284206.1"/>
    </source>
</evidence>
<gene>
    <name evidence="1" type="ORF">PECUL_23A025923</name>
</gene>
<organism evidence="1 2">
    <name type="scientific">Pelobates cultripes</name>
    <name type="common">Western spadefoot toad</name>
    <dbReference type="NCBI Taxonomy" id="61616"/>
    <lineage>
        <taxon>Eukaryota</taxon>
        <taxon>Metazoa</taxon>
        <taxon>Chordata</taxon>
        <taxon>Craniata</taxon>
        <taxon>Vertebrata</taxon>
        <taxon>Euteleostomi</taxon>
        <taxon>Amphibia</taxon>
        <taxon>Batrachia</taxon>
        <taxon>Anura</taxon>
        <taxon>Pelobatoidea</taxon>
        <taxon>Pelobatidae</taxon>
        <taxon>Pelobates</taxon>
    </lineage>
</organism>
<dbReference type="PANTHER" id="PTHR33559">
    <property type="entry name" value="PROTEASOME ASSEMBLY CHAPERONE 4"/>
    <property type="match status" value="1"/>
</dbReference>
<dbReference type="GO" id="GO:0000502">
    <property type="term" value="C:proteasome complex"/>
    <property type="evidence" value="ECO:0007669"/>
    <property type="project" value="UniProtKB-KW"/>
</dbReference>
<dbReference type="AlphaFoldDB" id="A0AAD1RYS3"/>
<evidence type="ECO:0000313" key="2">
    <source>
        <dbReference type="Proteomes" id="UP001295444"/>
    </source>
</evidence>
<keyword evidence="2" id="KW-1185">Reference proteome</keyword>
<name>A0AAD1RYS3_PELCU</name>
<dbReference type="InterPro" id="IPR032157">
    <property type="entry name" value="PAC4"/>
</dbReference>
<dbReference type="GO" id="GO:0043248">
    <property type="term" value="P:proteasome assembly"/>
    <property type="evidence" value="ECO:0007669"/>
    <property type="project" value="InterPro"/>
</dbReference>
<dbReference type="Proteomes" id="UP001295444">
    <property type="component" value="Chromosome 04"/>
</dbReference>
<reference evidence="1" key="1">
    <citation type="submission" date="2022-03" db="EMBL/GenBank/DDBJ databases">
        <authorList>
            <person name="Alioto T."/>
            <person name="Alioto T."/>
            <person name="Gomez Garrido J."/>
        </authorList>
    </citation>
    <scope>NUCLEOTIDE SEQUENCE</scope>
</reference>
<dbReference type="EMBL" id="OW240915">
    <property type="protein sequence ID" value="CAH2284206.1"/>
    <property type="molecule type" value="Genomic_DNA"/>
</dbReference>
<keyword evidence="1" id="KW-0647">Proteasome</keyword>
<accession>A0AAD1RYS3</accession>
<sequence>MEPVPRSISVHNFNERISEQTVHFHVMAMQDCFFLWVGISATLSSMAVAMCSRFDTVPLSTLILGDKSDTTSCSFAQRLAKKTTKQVFASINIPNNDSQLMLRIEKRIKEEMEAFPDKF</sequence>
<protein>
    <submittedName>
        <fullName evidence="1">Proteasome assembly chaperone 4</fullName>
    </submittedName>
</protein>
<dbReference type="PANTHER" id="PTHR33559:SF1">
    <property type="entry name" value="PROTEASOME ASSEMBLY CHAPERONE 4"/>
    <property type="match status" value="1"/>
</dbReference>
<proteinExistence type="predicted"/>
<dbReference type="Pfam" id="PF16093">
    <property type="entry name" value="PAC4"/>
    <property type="match status" value="1"/>
</dbReference>